<evidence type="ECO:0000313" key="2">
    <source>
        <dbReference type="EMBL" id="ALG73365.1"/>
    </source>
</evidence>
<dbReference type="Pfam" id="PF13817">
    <property type="entry name" value="DDE_Tnp_IS66_C"/>
    <property type="match status" value="1"/>
</dbReference>
<dbReference type="KEGG" id="ati:AL072_20145"/>
<reference evidence="2 3" key="2">
    <citation type="journal article" date="2016" name="Genome Announc.">
        <title>Complete Genome Sequence of a Strain of Azospirillum thiophilum Isolated from a Sulfide Spring.</title>
        <authorList>
            <person name="Fomenkov A."/>
            <person name="Vincze T."/>
            <person name="Grabovich M."/>
            <person name="Anton B.P."/>
            <person name="Dubinina G."/>
            <person name="Orlova M."/>
            <person name="Belousova E."/>
            <person name="Roberts R.J."/>
        </authorList>
    </citation>
    <scope>NUCLEOTIDE SEQUENCE [LARGE SCALE GENOMIC DNA]</scope>
    <source>
        <strain evidence="2 3">BV-S</strain>
    </source>
</reference>
<feature type="domain" description="Transposase IS66 C-terminal" evidence="1">
    <location>
        <begin position="25"/>
        <end position="63"/>
    </location>
</feature>
<gene>
    <name evidence="2" type="ORF">AL072_20145</name>
</gene>
<dbReference type="InterPro" id="IPR052344">
    <property type="entry name" value="Transposase-related"/>
</dbReference>
<evidence type="ECO:0000313" key="3">
    <source>
        <dbReference type="Proteomes" id="UP000069935"/>
    </source>
</evidence>
<evidence type="ECO:0000259" key="1">
    <source>
        <dbReference type="Pfam" id="PF13817"/>
    </source>
</evidence>
<accession>A0AAC8W1C7</accession>
<dbReference type="InterPro" id="IPR039552">
    <property type="entry name" value="IS66_C"/>
</dbReference>
<keyword evidence="3" id="KW-1185">Reference proteome</keyword>
<dbReference type="EMBL" id="CP012403">
    <property type="protein sequence ID" value="ALG73365.1"/>
    <property type="molecule type" value="Genomic_DNA"/>
</dbReference>
<dbReference type="AlphaFoldDB" id="A0AAC8W1C7"/>
<protein>
    <submittedName>
        <fullName evidence="2">Transposase</fullName>
    </submittedName>
</protein>
<dbReference type="PANTHER" id="PTHR33678:SF1">
    <property type="entry name" value="BLL1576 PROTEIN"/>
    <property type="match status" value="1"/>
</dbReference>
<name>A0AAC8W1C7_9PROT</name>
<reference evidence="3" key="1">
    <citation type="submission" date="2015-12" db="EMBL/GenBank/DDBJ databases">
        <title>Complete Genome Sequence of Azospirillum thiophilum BV-S.</title>
        <authorList>
            <person name="Fomenkov A."/>
            <person name="Vincze T."/>
            <person name="Grabovich M."/>
            <person name="Dubinina G."/>
            <person name="Orlova M."/>
            <person name="Belousova E."/>
            <person name="Roberts R.J."/>
        </authorList>
    </citation>
    <scope>NUCLEOTIDE SEQUENCE [LARGE SCALE GENOMIC DNA]</scope>
    <source>
        <strain evidence="3">BV-S</strain>
    </source>
</reference>
<dbReference type="Proteomes" id="UP000069935">
    <property type="component" value="Chromosome 3"/>
</dbReference>
<dbReference type="PANTHER" id="PTHR33678">
    <property type="entry name" value="BLL1576 PROTEIN"/>
    <property type="match status" value="1"/>
</dbReference>
<proteinExistence type="predicted"/>
<organism evidence="2 3">
    <name type="scientific">Azospirillum thiophilum</name>
    <dbReference type="NCBI Taxonomy" id="528244"/>
    <lineage>
        <taxon>Bacteria</taxon>
        <taxon>Pseudomonadati</taxon>
        <taxon>Pseudomonadota</taxon>
        <taxon>Alphaproteobacteria</taxon>
        <taxon>Rhodospirillales</taxon>
        <taxon>Azospirillaceae</taxon>
        <taxon>Azospirillum</taxon>
    </lineage>
</organism>
<sequence length="71" mass="7904">MALSRKNSLFAGSEGGDHRWAVIASLVETCKLNAVEPFAYLRDILERMVDGYPASRVANLLPWNWKPAVNS</sequence>